<dbReference type="Pfam" id="PF24883">
    <property type="entry name" value="NPHP3_N"/>
    <property type="match status" value="1"/>
</dbReference>
<name>A0ABR3F1N8_9AGAR</name>
<dbReference type="PROSITE" id="PS50837">
    <property type="entry name" value="NACHT"/>
    <property type="match status" value="1"/>
</dbReference>
<dbReference type="SUPFAM" id="SSF52540">
    <property type="entry name" value="P-loop containing nucleoside triphosphate hydrolases"/>
    <property type="match status" value="1"/>
</dbReference>
<reference evidence="4 5" key="1">
    <citation type="submission" date="2024-02" db="EMBL/GenBank/DDBJ databases">
        <title>A draft genome for the cacao thread blight pathogen Marasmius crinis-equi.</title>
        <authorList>
            <person name="Cohen S.P."/>
            <person name="Baruah I.K."/>
            <person name="Amoako-Attah I."/>
            <person name="Bukari Y."/>
            <person name="Meinhardt L.W."/>
            <person name="Bailey B.A."/>
        </authorList>
    </citation>
    <scope>NUCLEOTIDE SEQUENCE [LARGE SCALE GENOMIC DNA]</scope>
    <source>
        <strain evidence="4 5">GH-76</strain>
    </source>
</reference>
<evidence type="ECO:0000256" key="1">
    <source>
        <dbReference type="ARBA" id="ARBA00022737"/>
    </source>
</evidence>
<dbReference type="PANTHER" id="PTHR10039">
    <property type="entry name" value="AMELOGENIN"/>
    <property type="match status" value="1"/>
</dbReference>
<feature type="domain" description="NACHT" evidence="3">
    <location>
        <begin position="512"/>
        <end position="668"/>
    </location>
</feature>
<dbReference type="Proteomes" id="UP001465976">
    <property type="component" value="Unassembled WGS sequence"/>
</dbReference>
<evidence type="ECO:0000259" key="3">
    <source>
        <dbReference type="PROSITE" id="PS50837"/>
    </source>
</evidence>
<dbReference type="InterPro" id="IPR027417">
    <property type="entry name" value="P-loop_NTPase"/>
</dbReference>
<protein>
    <recommendedName>
        <fullName evidence="3">NACHT domain-containing protein</fullName>
    </recommendedName>
</protein>
<evidence type="ECO:0000256" key="2">
    <source>
        <dbReference type="SAM" id="MobiDB-lite"/>
    </source>
</evidence>
<accession>A0ABR3F1N8</accession>
<gene>
    <name evidence="4" type="ORF">V5O48_012861</name>
</gene>
<dbReference type="InterPro" id="IPR056884">
    <property type="entry name" value="NPHP3-like_N"/>
</dbReference>
<keyword evidence="1" id="KW-0677">Repeat</keyword>
<dbReference type="EMBL" id="JBAHYK010001191">
    <property type="protein sequence ID" value="KAL0569112.1"/>
    <property type="molecule type" value="Genomic_DNA"/>
</dbReference>
<comment type="caution">
    <text evidence="4">The sequence shown here is derived from an EMBL/GenBank/DDBJ whole genome shotgun (WGS) entry which is preliminary data.</text>
</comment>
<feature type="region of interest" description="Disordered" evidence="2">
    <location>
        <begin position="1"/>
        <end position="37"/>
    </location>
</feature>
<sequence>MPSNTVATDLSAPRGRGPNSSVSAGTKQGKKENVYSGPTRIVSIKPQRADVLGDNPREFILVVESSCGETLREAKWDPSQGGWPLGIVLIGGSFRADNMTIKLQRKERLGVYRTTIASGQSTVMEAAIQVSHNQLEISLVIQSQNVLNVNGRRLPLIVGIDTPSLLPVWITSIRLAESLDGITDKTLESLNLIIKSGQGETIRESSWNSSHELWDVGVPLLRGTVSETLSIELRRKRRTGLLYKTLTSVMLDLEELEKARKGSKKEITTVFVLPRENKLNLEKLVLSIQIGALDIPPTDIRRFSLPPAVGQILENISVVTGVVDKLSELHPAAELAWLVASVPLKVLQDKHELDDKLVDLIDTMSQVYGCATVKDDPLRNYRKFQLLFDSMIQESVECFLFIHDYISKGHLRHMINAPRKVKEFTQTFQRLKGQFADAQQYTTTVTGLETRDMVSNVDNKFDLHELKADLKGELENNYGFQLPPDVSRCLHGTRQQTLSKTLGWIESEREGSVLCLSGIAGSGKTSVMATLHDHLTAKGCSTPLAAYVRFHRVDFSRPSKFVAALVYRLVSFDKPLGAEIAKIVEARSDIFQKPLEEQFESLVVGPLRDYHEAVMRGQGRIVIMVDGLDECMEVPGGSDRFLNLLRLLSNPKTLAPLPFLRVIVASRPEEPIHRAFTDPTKDHVDHYCLDISSEESTSDILHYFRVRLEEIFQVNPDFKSLCEERDALNGLAAHSNGLFIRAIIIFRFLKRFPSKRLEQALQLPLSDVPPRNESTYQRWMRSIARKSAMNQ</sequence>
<evidence type="ECO:0000313" key="4">
    <source>
        <dbReference type="EMBL" id="KAL0569112.1"/>
    </source>
</evidence>
<keyword evidence="5" id="KW-1185">Reference proteome</keyword>
<dbReference type="InterPro" id="IPR007111">
    <property type="entry name" value="NACHT_NTPase"/>
</dbReference>
<organism evidence="4 5">
    <name type="scientific">Marasmius crinis-equi</name>
    <dbReference type="NCBI Taxonomy" id="585013"/>
    <lineage>
        <taxon>Eukaryota</taxon>
        <taxon>Fungi</taxon>
        <taxon>Dikarya</taxon>
        <taxon>Basidiomycota</taxon>
        <taxon>Agaricomycotina</taxon>
        <taxon>Agaricomycetes</taxon>
        <taxon>Agaricomycetidae</taxon>
        <taxon>Agaricales</taxon>
        <taxon>Marasmiineae</taxon>
        <taxon>Marasmiaceae</taxon>
        <taxon>Marasmius</taxon>
    </lineage>
</organism>
<dbReference type="PANTHER" id="PTHR10039:SF17">
    <property type="entry name" value="FUNGAL STAND N-TERMINAL GOODBYE DOMAIN-CONTAINING PROTEIN-RELATED"/>
    <property type="match status" value="1"/>
</dbReference>
<dbReference type="Gene3D" id="3.40.50.300">
    <property type="entry name" value="P-loop containing nucleotide triphosphate hydrolases"/>
    <property type="match status" value="1"/>
</dbReference>
<proteinExistence type="predicted"/>
<evidence type="ECO:0000313" key="5">
    <source>
        <dbReference type="Proteomes" id="UP001465976"/>
    </source>
</evidence>